<organism evidence="1 2">
    <name type="scientific">Sphingomonas crocodyli</name>
    <dbReference type="NCBI Taxonomy" id="1979270"/>
    <lineage>
        <taxon>Bacteria</taxon>
        <taxon>Pseudomonadati</taxon>
        <taxon>Pseudomonadota</taxon>
        <taxon>Alphaproteobacteria</taxon>
        <taxon>Sphingomonadales</taxon>
        <taxon>Sphingomonadaceae</taxon>
        <taxon>Sphingomonas</taxon>
    </lineage>
</organism>
<dbReference type="SUPFAM" id="SSF50475">
    <property type="entry name" value="FMN-binding split barrel"/>
    <property type="match status" value="1"/>
</dbReference>
<dbReference type="PANTHER" id="PTHR35802">
    <property type="entry name" value="PROTEASE SYNTHASE AND SPORULATION PROTEIN PAI 2"/>
    <property type="match status" value="1"/>
</dbReference>
<dbReference type="PANTHER" id="PTHR35802:SF1">
    <property type="entry name" value="PROTEASE SYNTHASE AND SPORULATION PROTEIN PAI 2"/>
    <property type="match status" value="1"/>
</dbReference>
<name>A0A437M540_9SPHN</name>
<dbReference type="Gene3D" id="2.30.110.10">
    <property type="entry name" value="Electron Transport, Fmn-binding Protein, Chain A"/>
    <property type="match status" value="1"/>
</dbReference>
<accession>A0A437M540</accession>
<sequence length="197" mass="21206">MHPTAIWSDVAAMQAFARDRSFAHLIVAGPDGPIAAHAPLSVADDGAIRFHLARTNPIAKHLDGGRLLAIVGGADFYVSPDWYAAKDSVPTWNYVAVEIEGIARRLTDAELVAQLDGLSAEHEARLVPKAPWTKDKMPEGRFDAMTKAIFGFAVDAPEWRGIRKLSQNKNAADRAGVIAALETTHPDHAALVAEARA</sequence>
<dbReference type="InterPro" id="IPR012349">
    <property type="entry name" value="Split_barrel_FMN-bd"/>
</dbReference>
<dbReference type="AlphaFoldDB" id="A0A437M540"/>
<dbReference type="InterPro" id="IPR007396">
    <property type="entry name" value="TR_PAI2-type"/>
</dbReference>
<reference evidence="1 2" key="1">
    <citation type="submission" date="2019-01" db="EMBL/GenBank/DDBJ databases">
        <authorList>
            <person name="Chen W.-M."/>
        </authorList>
    </citation>
    <scope>NUCLEOTIDE SEQUENCE [LARGE SCALE GENOMIC DNA]</scope>
    <source>
        <strain evidence="1 2">CCP-7</strain>
    </source>
</reference>
<dbReference type="Pfam" id="PF04299">
    <property type="entry name" value="FMN_bind_2"/>
    <property type="match status" value="1"/>
</dbReference>
<gene>
    <name evidence="1" type="ORF">EOD43_01880</name>
</gene>
<evidence type="ECO:0000313" key="1">
    <source>
        <dbReference type="EMBL" id="RVT92696.1"/>
    </source>
</evidence>
<dbReference type="OrthoDB" id="9794948at2"/>
<keyword evidence="2" id="KW-1185">Reference proteome</keyword>
<proteinExistence type="predicted"/>
<evidence type="ECO:0000313" key="2">
    <source>
        <dbReference type="Proteomes" id="UP000282971"/>
    </source>
</evidence>
<comment type="caution">
    <text evidence="1">The sequence shown here is derived from an EMBL/GenBank/DDBJ whole genome shotgun (WGS) entry which is preliminary data.</text>
</comment>
<dbReference type="PIRSF" id="PIRSF010372">
    <property type="entry name" value="PaiB"/>
    <property type="match status" value="1"/>
</dbReference>
<protein>
    <submittedName>
        <fullName evidence="1">FMN-binding negative transcriptional regulator</fullName>
    </submittedName>
</protein>
<dbReference type="EMBL" id="SACN01000001">
    <property type="protein sequence ID" value="RVT92696.1"/>
    <property type="molecule type" value="Genomic_DNA"/>
</dbReference>
<dbReference type="Proteomes" id="UP000282971">
    <property type="component" value="Unassembled WGS sequence"/>
</dbReference>
<dbReference type="RefSeq" id="WP_127740556.1">
    <property type="nucleotide sequence ID" value="NZ_SACN01000001.1"/>
</dbReference>